<proteinExistence type="predicted"/>
<keyword evidence="2" id="KW-0813">Transport</keyword>
<dbReference type="PANTHER" id="PTHR32507:SF8">
    <property type="entry name" value="CNH1P"/>
    <property type="match status" value="1"/>
</dbReference>
<dbReference type="Pfam" id="PF00999">
    <property type="entry name" value="Na_H_Exchanger"/>
    <property type="match status" value="1"/>
</dbReference>
<name>A0ABV3Z0I0_9PROT</name>
<evidence type="ECO:0000256" key="5">
    <source>
        <dbReference type="ARBA" id="ARBA00022692"/>
    </source>
</evidence>
<evidence type="ECO:0000313" key="11">
    <source>
        <dbReference type="EMBL" id="MEX6632291.1"/>
    </source>
</evidence>
<evidence type="ECO:0000256" key="1">
    <source>
        <dbReference type="ARBA" id="ARBA00004651"/>
    </source>
</evidence>
<keyword evidence="12" id="KW-1185">Reference proteome</keyword>
<evidence type="ECO:0000313" key="12">
    <source>
        <dbReference type="Proteomes" id="UP001560685"/>
    </source>
</evidence>
<evidence type="ECO:0000256" key="6">
    <source>
        <dbReference type="ARBA" id="ARBA00022989"/>
    </source>
</evidence>
<keyword evidence="7" id="KW-0406">Ion transport</keyword>
<evidence type="ECO:0000256" key="4">
    <source>
        <dbReference type="ARBA" id="ARBA00022475"/>
    </source>
</evidence>
<feature type="transmembrane region" description="Helical" evidence="9">
    <location>
        <begin position="232"/>
        <end position="263"/>
    </location>
</feature>
<feature type="transmembrane region" description="Helical" evidence="9">
    <location>
        <begin position="92"/>
        <end position="112"/>
    </location>
</feature>
<evidence type="ECO:0000256" key="8">
    <source>
        <dbReference type="ARBA" id="ARBA00023136"/>
    </source>
</evidence>
<dbReference type="EMBL" id="JBEHZE010000001">
    <property type="protein sequence ID" value="MEX6632291.1"/>
    <property type="molecule type" value="Genomic_DNA"/>
</dbReference>
<accession>A0ABV3Z0I0</accession>
<dbReference type="Proteomes" id="UP001560685">
    <property type="component" value="Unassembled WGS sequence"/>
</dbReference>
<feature type="domain" description="Cation/H+ exchanger transmembrane" evidence="10">
    <location>
        <begin position="12"/>
        <end position="393"/>
    </location>
</feature>
<feature type="transmembrane region" description="Helical" evidence="9">
    <location>
        <begin position="161"/>
        <end position="179"/>
    </location>
</feature>
<evidence type="ECO:0000256" key="7">
    <source>
        <dbReference type="ARBA" id="ARBA00023065"/>
    </source>
</evidence>
<feature type="transmembrane region" description="Helical" evidence="9">
    <location>
        <begin position="309"/>
        <end position="329"/>
    </location>
</feature>
<dbReference type="InterPro" id="IPR006153">
    <property type="entry name" value="Cation/H_exchanger_TM"/>
</dbReference>
<feature type="transmembrane region" description="Helical" evidence="9">
    <location>
        <begin position="341"/>
        <end position="360"/>
    </location>
</feature>
<dbReference type="PANTHER" id="PTHR32507">
    <property type="entry name" value="NA(+)/H(+) ANTIPORTER 1"/>
    <property type="match status" value="1"/>
</dbReference>
<keyword evidence="8 9" id="KW-0472">Membrane</keyword>
<dbReference type="InterPro" id="IPR038770">
    <property type="entry name" value="Na+/solute_symporter_sf"/>
</dbReference>
<comment type="caution">
    <text evidence="11">The sequence shown here is derived from an EMBL/GenBank/DDBJ whole genome shotgun (WGS) entry which is preliminary data.</text>
</comment>
<feature type="transmembrane region" description="Helical" evidence="9">
    <location>
        <begin position="118"/>
        <end position="140"/>
    </location>
</feature>
<feature type="transmembrane region" description="Helical" evidence="9">
    <location>
        <begin position="191"/>
        <end position="211"/>
    </location>
</feature>
<keyword evidence="6 9" id="KW-1133">Transmembrane helix</keyword>
<evidence type="ECO:0000256" key="2">
    <source>
        <dbReference type="ARBA" id="ARBA00022448"/>
    </source>
</evidence>
<protein>
    <submittedName>
        <fullName evidence="11">Sodium:proton antiporter</fullName>
    </submittedName>
</protein>
<keyword evidence="3" id="KW-0050">Antiport</keyword>
<organism evidence="11 12">
    <name type="scientific">Hyphococcus lacteus</name>
    <dbReference type="NCBI Taxonomy" id="3143536"/>
    <lineage>
        <taxon>Bacteria</taxon>
        <taxon>Pseudomonadati</taxon>
        <taxon>Pseudomonadota</taxon>
        <taxon>Alphaproteobacteria</taxon>
        <taxon>Parvularculales</taxon>
        <taxon>Parvularculaceae</taxon>
        <taxon>Hyphococcus</taxon>
    </lineage>
</organism>
<feature type="transmembrane region" description="Helical" evidence="9">
    <location>
        <begin position="372"/>
        <end position="394"/>
    </location>
</feature>
<gene>
    <name evidence="11" type="ORF">ABFZ84_01900</name>
</gene>
<evidence type="ECO:0000256" key="9">
    <source>
        <dbReference type="SAM" id="Phobius"/>
    </source>
</evidence>
<feature type="transmembrane region" description="Helical" evidence="9">
    <location>
        <begin position="283"/>
        <end position="302"/>
    </location>
</feature>
<evidence type="ECO:0000259" key="10">
    <source>
        <dbReference type="Pfam" id="PF00999"/>
    </source>
</evidence>
<dbReference type="RefSeq" id="WP_369312217.1">
    <property type="nucleotide sequence ID" value="NZ_JBEHZE010000001.1"/>
</dbReference>
<keyword evidence="5 9" id="KW-0812">Transmembrane</keyword>
<reference evidence="11 12" key="1">
    <citation type="submission" date="2024-05" db="EMBL/GenBank/DDBJ databases">
        <title>Three bacterial strains, DH-69, EH-24, and ECK-19 isolated from coastal sediments.</title>
        <authorList>
            <person name="Ye Y.-Q."/>
            <person name="Du Z.-J."/>
        </authorList>
    </citation>
    <scope>NUCLEOTIDE SEQUENCE [LARGE SCALE GENOMIC DNA]</scope>
    <source>
        <strain evidence="11 12">ECK-19</strain>
    </source>
</reference>
<dbReference type="Gene3D" id="1.20.1530.20">
    <property type="match status" value="1"/>
</dbReference>
<comment type="subcellular location">
    <subcellularLocation>
        <location evidence="1">Cell membrane</location>
        <topology evidence="1">Multi-pass membrane protein</topology>
    </subcellularLocation>
</comment>
<evidence type="ECO:0000256" key="3">
    <source>
        <dbReference type="ARBA" id="ARBA00022449"/>
    </source>
</evidence>
<keyword evidence="4" id="KW-1003">Cell membrane</keyword>
<sequence length="404" mass="43275">MLQPIDLGLILIAVLVFAAFSRRLEASVITMPMVFVTFGWLIGLSGIELVPMGAEREIIHVIAEVTLALVLFSDASRVNFKFLEQNFTIPIRMLLIGMPLTIGFGTIVAYWVSPDQPWAFALLVAAILTPTDAALGQAVVNNQRVPERLREGINVESGLNDGLALPVVMVAAIAVVQLAGKSIEGAPDNLAMFALMQVVLGPIAGLFVGYVTARLLDVAVSNGFATTAYQGIYFLCAAFLCAVFANMIGGNSLIAAFIGGLVFGATLKCSRQFITEFMESEGQILTMLTFLIFGAVMVPIGLSHATWKTFVLSVAFLTIVRMVPIWISLTGAGLNFEEKAFLGWFGPRGLASILFALLIVENYPVPGADEMLACVVLTVIMSIFAHGISATPLSSRLTKNNSHP</sequence>